<keyword evidence="1" id="KW-0472">Membrane</keyword>
<keyword evidence="3" id="KW-1185">Reference proteome</keyword>
<reference evidence="2" key="1">
    <citation type="submission" date="2020-10" db="EMBL/GenBank/DDBJ databases">
        <authorList>
            <person name="Castelo-Branco R."/>
            <person name="Eusebio N."/>
            <person name="Adriana R."/>
            <person name="Vieira A."/>
            <person name="Brugerolle De Fraissinette N."/>
            <person name="Rezende De Castro R."/>
            <person name="Schneider M.P."/>
            <person name="Vasconcelos V."/>
            <person name="Leao P.N."/>
        </authorList>
    </citation>
    <scope>NUCLEOTIDE SEQUENCE</scope>
    <source>
        <strain evidence="2">LEGE 11467</strain>
    </source>
</reference>
<name>A0A928VY30_9CYAN</name>
<organism evidence="2 3">
    <name type="scientific">Zarconia navalis LEGE 11467</name>
    <dbReference type="NCBI Taxonomy" id="1828826"/>
    <lineage>
        <taxon>Bacteria</taxon>
        <taxon>Bacillati</taxon>
        <taxon>Cyanobacteriota</taxon>
        <taxon>Cyanophyceae</taxon>
        <taxon>Oscillatoriophycideae</taxon>
        <taxon>Oscillatoriales</taxon>
        <taxon>Oscillatoriales incertae sedis</taxon>
        <taxon>Zarconia</taxon>
        <taxon>Zarconia navalis</taxon>
    </lineage>
</organism>
<comment type="caution">
    <text evidence="2">The sequence shown here is derived from an EMBL/GenBank/DDBJ whole genome shotgun (WGS) entry which is preliminary data.</text>
</comment>
<proteinExistence type="predicted"/>
<feature type="transmembrane region" description="Helical" evidence="1">
    <location>
        <begin position="73"/>
        <end position="95"/>
    </location>
</feature>
<evidence type="ECO:0000313" key="2">
    <source>
        <dbReference type="EMBL" id="MBE9041403.1"/>
    </source>
</evidence>
<feature type="transmembrane region" description="Helical" evidence="1">
    <location>
        <begin position="39"/>
        <end position="61"/>
    </location>
</feature>
<keyword evidence="1" id="KW-0812">Transmembrane</keyword>
<evidence type="ECO:0000313" key="3">
    <source>
        <dbReference type="Proteomes" id="UP000621799"/>
    </source>
</evidence>
<evidence type="ECO:0000256" key="1">
    <source>
        <dbReference type="SAM" id="Phobius"/>
    </source>
</evidence>
<sequence>MLTLKGHVCTSFEDFRTTIFTTIIHSLDINMLKNKLVRWAVMITAFIAWNSFGYSISSWIYSILTKIDVPASIALRILSILPLIILLEVFAKFLFLETAMPPLKFVATRAESWSFLNRDELNRYTSELEQLGFIQLTDYTSPSIQGMARLFAHPQKFCFAEVGQTSNSPMLCSISCSLEMRWSLAVTNISSSSYVSAISYAFLRQPRNLVKQMGNASVNLLLQSLIDGRDRASNDLGLELIRDIKTETYFEKERSKRMEQRRSMLRKSITWGVLEMLWFSLRPKSEWLGDYSKFTVKR</sequence>
<gene>
    <name evidence="2" type="ORF">IQ235_11480</name>
</gene>
<dbReference type="AlphaFoldDB" id="A0A928VY30"/>
<accession>A0A928VY30</accession>
<dbReference type="Proteomes" id="UP000621799">
    <property type="component" value="Unassembled WGS sequence"/>
</dbReference>
<protein>
    <submittedName>
        <fullName evidence="2">Uncharacterized protein</fullName>
    </submittedName>
</protein>
<keyword evidence="1" id="KW-1133">Transmembrane helix</keyword>
<dbReference type="EMBL" id="JADEXN010000191">
    <property type="protein sequence ID" value="MBE9041403.1"/>
    <property type="molecule type" value="Genomic_DNA"/>
</dbReference>
<dbReference type="RefSeq" id="WP_264321614.1">
    <property type="nucleotide sequence ID" value="NZ_JADEXN010000191.1"/>
</dbReference>